<reference evidence="5 6" key="1">
    <citation type="journal article" date="2024" name="Microbiol. Immunol.">
        <title>Discovery of a novel spotted fever group Rickettsia, 'Candidatus Rickettsia kedanie,' in unfed larval chigger mites, Leptotrombidium scutellare.</title>
        <authorList>
            <person name="Ogawa M."/>
            <person name="Matsutani M."/>
            <person name="Katayama T."/>
            <person name="Takada N."/>
            <person name="Noda S."/>
            <person name="Takahashi M."/>
            <person name="Kageyama D."/>
            <person name="Hanaoka N."/>
            <person name="Ebihara H."/>
        </authorList>
    </citation>
    <scope>NUCLEOTIDE SEQUENCE [LARGE SCALE GENOMIC DNA]</scope>
    <source>
        <strain evidence="5 6">KNCP2-13</strain>
    </source>
</reference>
<keyword evidence="3" id="KW-0812">Transmembrane</keyword>
<dbReference type="PANTHER" id="PTHR32282:SF15">
    <property type="entry name" value="PENICILLIN-BINDING PROTEIN 1C"/>
    <property type="match status" value="1"/>
</dbReference>
<keyword evidence="6" id="KW-1185">Reference proteome</keyword>
<keyword evidence="2" id="KW-0808">Transferase</keyword>
<evidence type="ECO:0000256" key="2">
    <source>
        <dbReference type="ARBA" id="ARBA00022679"/>
    </source>
</evidence>
<evidence type="ECO:0000313" key="5">
    <source>
        <dbReference type="EMBL" id="GAA5252968.1"/>
    </source>
</evidence>
<dbReference type="Proteomes" id="UP001628124">
    <property type="component" value="Unassembled WGS sequence"/>
</dbReference>
<dbReference type="InterPro" id="IPR050396">
    <property type="entry name" value="Glycosyltr_51/Transpeptidase"/>
</dbReference>
<keyword evidence="3" id="KW-1133">Transmembrane helix</keyword>
<proteinExistence type="predicted"/>
<keyword evidence="3" id="KW-0472">Membrane</keyword>
<dbReference type="InterPro" id="IPR023346">
    <property type="entry name" value="Lysozyme-like_dom_sf"/>
</dbReference>
<protein>
    <recommendedName>
        <fullName evidence="4">Glycosyl transferase family 51 domain-containing protein</fullName>
    </recommendedName>
</protein>
<dbReference type="PANTHER" id="PTHR32282">
    <property type="entry name" value="BINDING PROTEIN TRANSPEPTIDASE, PUTATIVE-RELATED"/>
    <property type="match status" value="1"/>
</dbReference>
<dbReference type="InterPro" id="IPR036950">
    <property type="entry name" value="PBP_transglycosylase"/>
</dbReference>
<dbReference type="SUPFAM" id="SSF53955">
    <property type="entry name" value="Lysozyme-like"/>
    <property type="match status" value="1"/>
</dbReference>
<accession>A0ABP9TXZ6</accession>
<evidence type="ECO:0000259" key="4">
    <source>
        <dbReference type="Pfam" id="PF00912"/>
    </source>
</evidence>
<evidence type="ECO:0000256" key="3">
    <source>
        <dbReference type="SAM" id="Phobius"/>
    </source>
</evidence>
<feature type="domain" description="Glycosyl transferase family 51" evidence="4">
    <location>
        <begin position="60"/>
        <end position="130"/>
    </location>
</feature>
<gene>
    <name evidence="5" type="ORF">KNCP2_12560</name>
</gene>
<dbReference type="Gene3D" id="1.10.3810.10">
    <property type="entry name" value="Biosynthetic peptidoglycan transglycosylase-like"/>
    <property type="match status" value="1"/>
</dbReference>
<sequence>MTLNYKVYTLSLKTKLLFITISGIIILYFAIPPAPLLKDISFSQRVFDRSGELMRISLSKDDKYRIFTPIHEIPASFIEAVLLYEDRHFYQHFGINPVSLAKDFYSTYLQNNRKIGGSTITMQIARLRYGINSSTILFLVKSIKSLKLFM</sequence>
<feature type="transmembrane region" description="Helical" evidence="3">
    <location>
        <begin position="16"/>
        <end position="37"/>
    </location>
</feature>
<dbReference type="Pfam" id="PF00912">
    <property type="entry name" value="Transgly"/>
    <property type="match status" value="1"/>
</dbReference>
<evidence type="ECO:0000313" key="6">
    <source>
        <dbReference type="Proteomes" id="UP001628124"/>
    </source>
</evidence>
<comment type="pathway">
    <text evidence="1">Cell wall biogenesis; peptidoglycan biosynthesis.</text>
</comment>
<dbReference type="InterPro" id="IPR001264">
    <property type="entry name" value="Glyco_trans_51"/>
</dbReference>
<name>A0ABP9TXZ6_9RICK</name>
<dbReference type="EMBL" id="BAABMM010000041">
    <property type="protein sequence ID" value="GAA5252968.1"/>
    <property type="molecule type" value="Genomic_DNA"/>
</dbReference>
<comment type="caution">
    <text evidence="5">The sequence shown here is derived from an EMBL/GenBank/DDBJ whole genome shotgun (WGS) entry which is preliminary data.</text>
</comment>
<organism evidence="5 6">
    <name type="scientific">Candidatus Rickettsia kedanie</name>
    <dbReference type="NCBI Taxonomy" id="3115352"/>
    <lineage>
        <taxon>Bacteria</taxon>
        <taxon>Pseudomonadati</taxon>
        <taxon>Pseudomonadota</taxon>
        <taxon>Alphaproteobacteria</taxon>
        <taxon>Rickettsiales</taxon>
        <taxon>Rickettsiaceae</taxon>
        <taxon>Rickettsieae</taxon>
        <taxon>Rickettsia</taxon>
        <taxon>spotted fever group</taxon>
    </lineage>
</organism>
<evidence type="ECO:0000256" key="1">
    <source>
        <dbReference type="ARBA" id="ARBA00004752"/>
    </source>
</evidence>